<reference evidence="2" key="1">
    <citation type="journal article" date="2024" name="Proc. Natl. Acad. Sci. U.S.A.">
        <title>Extraordinary preservation of gene collinearity over three hundred million years revealed in homosporous lycophytes.</title>
        <authorList>
            <person name="Li C."/>
            <person name="Wickell D."/>
            <person name="Kuo L.Y."/>
            <person name="Chen X."/>
            <person name="Nie B."/>
            <person name="Liao X."/>
            <person name="Peng D."/>
            <person name="Ji J."/>
            <person name="Jenkins J."/>
            <person name="Williams M."/>
            <person name="Shu S."/>
            <person name="Plott C."/>
            <person name="Barry K."/>
            <person name="Rajasekar S."/>
            <person name="Grimwood J."/>
            <person name="Han X."/>
            <person name="Sun S."/>
            <person name="Hou Z."/>
            <person name="He W."/>
            <person name="Dai G."/>
            <person name="Sun C."/>
            <person name="Schmutz J."/>
            <person name="Leebens-Mack J.H."/>
            <person name="Li F.W."/>
            <person name="Wang L."/>
        </authorList>
    </citation>
    <scope>NUCLEOTIDE SEQUENCE [LARGE SCALE GENOMIC DNA]</scope>
    <source>
        <strain evidence="2">cv. PW_Plant_1</strain>
    </source>
</reference>
<dbReference type="Proteomes" id="UP001162992">
    <property type="component" value="Chromosome 8"/>
</dbReference>
<comment type="caution">
    <text evidence="1">The sequence shown here is derived from an EMBL/GenBank/DDBJ whole genome shotgun (WGS) entry which is preliminary data.</text>
</comment>
<evidence type="ECO:0000313" key="2">
    <source>
        <dbReference type="Proteomes" id="UP001162992"/>
    </source>
</evidence>
<proteinExistence type="predicted"/>
<gene>
    <name evidence="1" type="ORF">O6H91_08G061300</name>
</gene>
<evidence type="ECO:0000313" key="1">
    <source>
        <dbReference type="EMBL" id="KAJ7546926.1"/>
    </source>
</evidence>
<name>A0ACC2CY23_DIPCM</name>
<accession>A0ACC2CY23</accession>
<sequence length="894" mass="101282">MMSTRTFSERWQTNRKSPNGFMKRASTMPGSRTVPIEILDGSNAFARSLIESSDASFETSRASDAREKGDVDPELKLTMMAFRLAVLEKVATGLGVMAFVWATVVLLGGHVELLENADFRIVTTIIFTEGARVFSRSHELEWQHAASRSLLLHESTKPKKTSMEQEFFSDSLPHADTEAQSQGEQTFTSLEDPSLDELKCCGPFQGKSCNNGSGSVCFPFEIQRTWTFSAVPFISNSNLFLARHVSSMLYYLQLISAAVSLGLSITQISSQKFTRHENQADNSKLKNLPLALNVFYALALLQSLVFLVERSYWEYKIRYKEVLHKVQTSCKLNEFCGSLEMVKDFFYEVYSTSLKKSIFDGLAMDLVGYSITEIQSNSAKQQLGGMHVLLALVNQKDLEAHTLRRIGTTRNAINRLLEMLTWKNQHEKQIRLAAASILERFVRYSGNRFKVIAVSGALEAISSLLTPEEDYCPNEQNVLPLFSNELRLLGLRILKDLTEVHNNRFRIGSIRGLMRILVTLIKVRRGVLESRHAYEFENFTISLLLIKLLVTTTGKSGHILRDQIGRTVFLLKNLRDILGCTGLMSLKKLALDIVISLALDNHQREGIGRTGGMITNLLKLFLTRVETQQDESDVDGQELFQVRSKAGEALNLIVLQNRKNCRRLMDINHFSSSSLTSNLEILDKLKELLMLAGQTSTNMKQRYCEHPELGAFAANMLQRLFAYLTADEKDVIVSLTPGLIEMSVKLMENSTIAYQEAVLGLAASIVPSLPRTQNESVFFSQKFKRSFRNEFRNMLEGLSNFQLDFYPQIRRHIVELAIALMRHDNFYRQELRQVILTDEENFEDCLRNMLQSVSEVENYCACTISGQMGLTRYPQTMEHLIKAAIKELHCQVAN</sequence>
<organism evidence="1 2">
    <name type="scientific">Diphasiastrum complanatum</name>
    <name type="common">Issler's clubmoss</name>
    <name type="synonym">Lycopodium complanatum</name>
    <dbReference type="NCBI Taxonomy" id="34168"/>
    <lineage>
        <taxon>Eukaryota</taxon>
        <taxon>Viridiplantae</taxon>
        <taxon>Streptophyta</taxon>
        <taxon>Embryophyta</taxon>
        <taxon>Tracheophyta</taxon>
        <taxon>Lycopodiopsida</taxon>
        <taxon>Lycopodiales</taxon>
        <taxon>Lycopodiaceae</taxon>
        <taxon>Lycopodioideae</taxon>
        <taxon>Diphasiastrum</taxon>
    </lineage>
</organism>
<keyword evidence="2" id="KW-1185">Reference proteome</keyword>
<dbReference type="EMBL" id="CM055099">
    <property type="protein sequence ID" value="KAJ7546926.1"/>
    <property type="molecule type" value="Genomic_DNA"/>
</dbReference>
<protein>
    <submittedName>
        <fullName evidence="1">Uncharacterized protein</fullName>
    </submittedName>
</protein>